<dbReference type="InterPro" id="IPR015168">
    <property type="entry name" value="SsuA/THI5"/>
</dbReference>
<dbReference type="SUPFAM" id="SSF55785">
    <property type="entry name" value="PYP-like sensor domain (PAS domain)"/>
    <property type="match status" value="1"/>
</dbReference>
<dbReference type="InterPro" id="IPR000014">
    <property type="entry name" value="PAS"/>
</dbReference>
<dbReference type="InterPro" id="IPR043128">
    <property type="entry name" value="Rev_trsase/Diguanyl_cyclase"/>
</dbReference>
<dbReference type="SUPFAM" id="SSF55073">
    <property type="entry name" value="Nucleotide cyclase"/>
    <property type="match status" value="1"/>
</dbReference>
<evidence type="ECO:0000256" key="1">
    <source>
        <dbReference type="ARBA" id="ARBA00001946"/>
    </source>
</evidence>
<dbReference type="InterPro" id="IPR001610">
    <property type="entry name" value="PAC"/>
</dbReference>
<reference evidence="7 8" key="1">
    <citation type="submission" date="2018-05" db="EMBL/GenBank/DDBJ databases">
        <title>Genomic Encyclopedia of Type Strains, Phase IV (KMG-IV): sequencing the most valuable type-strain genomes for metagenomic binning, comparative biology and taxonomic classification.</title>
        <authorList>
            <person name="Goeker M."/>
        </authorList>
    </citation>
    <scope>NUCLEOTIDE SEQUENCE [LARGE SCALE GENOMIC DNA]</scope>
    <source>
        <strain evidence="7 8">DSM 23606</strain>
    </source>
</reference>
<feature type="domain" description="PAS" evidence="4">
    <location>
        <begin position="376"/>
        <end position="440"/>
    </location>
</feature>
<dbReference type="InterPro" id="IPR013656">
    <property type="entry name" value="PAS_4"/>
</dbReference>
<comment type="cofactor">
    <cofactor evidence="1">
        <name>Mg(2+)</name>
        <dbReference type="ChEBI" id="CHEBI:18420"/>
    </cofactor>
</comment>
<dbReference type="NCBIfam" id="TIGR00254">
    <property type="entry name" value="GGDEF"/>
    <property type="match status" value="1"/>
</dbReference>
<evidence type="ECO:0000256" key="3">
    <source>
        <dbReference type="SAM" id="Phobius"/>
    </source>
</evidence>
<dbReference type="OrthoDB" id="9180959at2"/>
<dbReference type="PROSITE" id="PS50112">
    <property type="entry name" value="PAS"/>
    <property type="match status" value="1"/>
</dbReference>
<dbReference type="InterPro" id="IPR000700">
    <property type="entry name" value="PAS-assoc_C"/>
</dbReference>
<dbReference type="Proteomes" id="UP000246569">
    <property type="component" value="Unassembled WGS sequence"/>
</dbReference>
<dbReference type="RefSeq" id="WP_110018703.1">
    <property type="nucleotide sequence ID" value="NZ_QGTJ01000006.1"/>
</dbReference>
<evidence type="ECO:0000313" key="8">
    <source>
        <dbReference type="Proteomes" id="UP000246569"/>
    </source>
</evidence>
<dbReference type="SMART" id="SM00267">
    <property type="entry name" value="GGDEF"/>
    <property type="match status" value="1"/>
</dbReference>
<dbReference type="Pfam" id="PF09084">
    <property type="entry name" value="NMT1"/>
    <property type="match status" value="1"/>
</dbReference>
<evidence type="ECO:0000259" key="5">
    <source>
        <dbReference type="PROSITE" id="PS50113"/>
    </source>
</evidence>
<organism evidence="7 8">
    <name type="scientific">Plasticicumulans acidivorans</name>
    <dbReference type="NCBI Taxonomy" id="886464"/>
    <lineage>
        <taxon>Bacteria</taxon>
        <taxon>Pseudomonadati</taxon>
        <taxon>Pseudomonadota</taxon>
        <taxon>Gammaproteobacteria</taxon>
        <taxon>Candidatus Competibacteraceae</taxon>
        <taxon>Plasticicumulans</taxon>
    </lineage>
</organism>
<dbReference type="InterPro" id="IPR029787">
    <property type="entry name" value="Nucleotide_cyclase"/>
</dbReference>
<dbReference type="PROSITE" id="PS50113">
    <property type="entry name" value="PAC"/>
    <property type="match status" value="1"/>
</dbReference>
<dbReference type="PANTHER" id="PTHR44757:SF2">
    <property type="entry name" value="BIOFILM ARCHITECTURE MAINTENANCE PROTEIN MBAA"/>
    <property type="match status" value="1"/>
</dbReference>
<evidence type="ECO:0000259" key="6">
    <source>
        <dbReference type="PROSITE" id="PS50887"/>
    </source>
</evidence>
<keyword evidence="3" id="KW-1133">Transmembrane helix</keyword>
<dbReference type="Gene3D" id="3.30.70.270">
    <property type="match status" value="1"/>
</dbReference>
<dbReference type="AlphaFoldDB" id="A0A317MUJ0"/>
<dbReference type="SUPFAM" id="SSF53850">
    <property type="entry name" value="Periplasmic binding protein-like II"/>
    <property type="match status" value="1"/>
</dbReference>
<dbReference type="GO" id="GO:0003824">
    <property type="term" value="F:catalytic activity"/>
    <property type="evidence" value="ECO:0007669"/>
    <property type="project" value="UniProtKB-ARBA"/>
</dbReference>
<name>A0A317MUJ0_9GAMM</name>
<dbReference type="CDD" id="cd01949">
    <property type="entry name" value="GGDEF"/>
    <property type="match status" value="1"/>
</dbReference>
<keyword evidence="2" id="KW-0175">Coiled coil</keyword>
<dbReference type="FunFam" id="3.30.70.270:FF:000001">
    <property type="entry name" value="Diguanylate cyclase domain protein"/>
    <property type="match status" value="1"/>
</dbReference>
<dbReference type="Gene3D" id="3.30.450.20">
    <property type="entry name" value="PAS domain"/>
    <property type="match status" value="1"/>
</dbReference>
<keyword evidence="8" id="KW-1185">Reference proteome</keyword>
<feature type="transmembrane region" description="Helical" evidence="3">
    <location>
        <begin position="330"/>
        <end position="352"/>
    </location>
</feature>
<dbReference type="Pfam" id="PF00990">
    <property type="entry name" value="GGDEF"/>
    <property type="match status" value="1"/>
</dbReference>
<dbReference type="InterPro" id="IPR052155">
    <property type="entry name" value="Biofilm_reg_signaling"/>
</dbReference>
<keyword evidence="3" id="KW-0812">Transmembrane</keyword>
<dbReference type="Gene3D" id="3.40.190.10">
    <property type="entry name" value="Periplasmic binding protein-like II"/>
    <property type="match status" value="2"/>
</dbReference>
<dbReference type="Pfam" id="PF08448">
    <property type="entry name" value="PAS_4"/>
    <property type="match status" value="1"/>
</dbReference>
<evidence type="ECO:0000259" key="4">
    <source>
        <dbReference type="PROSITE" id="PS50112"/>
    </source>
</evidence>
<dbReference type="SMART" id="SM00091">
    <property type="entry name" value="PAS"/>
    <property type="match status" value="2"/>
</dbReference>
<evidence type="ECO:0000313" key="7">
    <source>
        <dbReference type="EMBL" id="PWV61023.1"/>
    </source>
</evidence>
<dbReference type="PROSITE" id="PS50887">
    <property type="entry name" value="GGDEF"/>
    <property type="match status" value="1"/>
</dbReference>
<evidence type="ECO:0000256" key="2">
    <source>
        <dbReference type="SAM" id="Coils"/>
    </source>
</evidence>
<dbReference type="PANTHER" id="PTHR44757">
    <property type="entry name" value="DIGUANYLATE CYCLASE DGCP"/>
    <property type="match status" value="1"/>
</dbReference>
<gene>
    <name evidence="7" type="ORF">C7443_10637</name>
</gene>
<protein>
    <submittedName>
        <fullName evidence="7">PAS domain S-box-containing protein/diguanylate cyclase (GGDEF)-like protein</fullName>
    </submittedName>
</protein>
<comment type="caution">
    <text evidence="7">The sequence shown here is derived from an EMBL/GenBank/DDBJ whole genome shotgun (WGS) entry which is preliminary data.</text>
</comment>
<feature type="coiled-coil region" evidence="2">
    <location>
        <begin position="352"/>
        <end position="379"/>
    </location>
</feature>
<dbReference type="InterPro" id="IPR035965">
    <property type="entry name" value="PAS-like_dom_sf"/>
</dbReference>
<dbReference type="NCBIfam" id="TIGR00229">
    <property type="entry name" value="sensory_box"/>
    <property type="match status" value="1"/>
</dbReference>
<feature type="domain" description="GGDEF" evidence="6">
    <location>
        <begin position="538"/>
        <end position="671"/>
    </location>
</feature>
<proteinExistence type="predicted"/>
<dbReference type="EMBL" id="QGTJ01000006">
    <property type="protein sequence ID" value="PWV61023.1"/>
    <property type="molecule type" value="Genomic_DNA"/>
</dbReference>
<accession>A0A317MUJ0</accession>
<dbReference type="SMART" id="SM00086">
    <property type="entry name" value="PAC"/>
    <property type="match status" value="1"/>
</dbReference>
<dbReference type="InterPro" id="IPR000160">
    <property type="entry name" value="GGDEF_dom"/>
</dbReference>
<dbReference type="CDD" id="cd00130">
    <property type="entry name" value="PAS"/>
    <property type="match status" value="1"/>
</dbReference>
<sequence>MLTRLGRALVYGFALLWWWLPIGDAAAGAAQVSTPERVTLQLKWKHQFQFAGYYAAIAQGYYRDAGLDVQLLEAQPDTDPVQQVLDGSADFGVGTSALLLSRYAGKPVVVLANVFQHSALALVMREDSPTDSIHSLAGRTLMLEAHADELLAYLRREGVDPASLHYLPHHFDAQDLIDGRVDAMSVYLTDEPFFLDQAGFRYLTFTPRSAGIDFYGDNLFTSEQQITLHPQRVRAFRAASLRGWDYALRHPDEIIELILSQYSQRHSRAQLAFEAQQMQALIRDDLVELGYSHPGRWRHIADTYAELGLLPRGASIEGLLYQPHPQLPAWLPRAATGLALLLLAAGLFSIWLHRLNRRLRRQNHALETAQARLLESESRYRLLAEHATDMIWTLELADAALSYFSPSLLRCSGYTPQALNGATPEQLFCPESAARVRDYLAAIGDAALPATLAGGCELEMRSADGHGLWTETSLNLIRDLHGRPLALMGISRDISERRLLHARLDRLAHFDQLTGLPNRTLFFDRLERTLAAASRDRQRCALLYLDLDGFKAVNDNGGHADGDRLLKSVAERLLQCSRAADTVARLGGDEFAVILRDIAGPGSAAMIAERIIETLAEPVQLSRRKVRIGCSIGIALYPDHARDPETLLTRADAAMYAVKRSGRQGWRYCDSDDDAS</sequence>
<keyword evidence="3" id="KW-0472">Membrane</keyword>
<feature type="domain" description="PAC" evidence="5">
    <location>
        <begin position="454"/>
        <end position="506"/>
    </location>
</feature>